<dbReference type="SUPFAM" id="SSF51735">
    <property type="entry name" value="NAD(P)-binding Rossmann-fold domains"/>
    <property type="match status" value="1"/>
</dbReference>
<feature type="chain" id="PRO_5043132299" evidence="2">
    <location>
        <begin position="22"/>
        <end position="330"/>
    </location>
</feature>
<dbReference type="Proteomes" id="UP000267029">
    <property type="component" value="Unassembled WGS sequence"/>
</dbReference>
<keyword evidence="2" id="KW-0732">Signal</keyword>
<keyword evidence="1" id="KW-0560">Oxidoreductase</keyword>
<dbReference type="OrthoDB" id="6237934at2759"/>
<evidence type="ECO:0000313" key="5">
    <source>
        <dbReference type="WBParaSite" id="MCU_009838-RB"/>
    </source>
</evidence>
<evidence type="ECO:0000313" key="4">
    <source>
        <dbReference type="Proteomes" id="UP000267029"/>
    </source>
</evidence>
<dbReference type="EMBL" id="UXSR01000559">
    <property type="protein sequence ID" value="VDD76927.1"/>
    <property type="molecule type" value="Genomic_DNA"/>
</dbReference>
<proteinExistence type="predicted"/>
<dbReference type="Gene3D" id="3.40.50.720">
    <property type="entry name" value="NAD(P)-binding Rossmann-like Domain"/>
    <property type="match status" value="1"/>
</dbReference>
<dbReference type="GO" id="GO:0016491">
    <property type="term" value="F:oxidoreductase activity"/>
    <property type="evidence" value="ECO:0007669"/>
    <property type="project" value="UniProtKB-KW"/>
</dbReference>
<dbReference type="WBParaSite" id="MCU_009838-RB">
    <property type="protein sequence ID" value="MCU_009838-RB"/>
    <property type="gene ID" value="MCU_009838"/>
</dbReference>
<keyword evidence="4" id="KW-1185">Reference proteome</keyword>
<dbReference type="Pfam" id="PF00106">
    <property type="entry name" value="adh_short"/>
    <property type="match status" value="1"/>
</dbReference>
<reference evidence="5" key="2">
    <citation type="submission" date="2019-11" db="UniProtKB">
        <authorList>
            <consortium name="WormBaseParasite"/>
        </authorList>
    </citation>
    <scope>IDENTIFICATION</scope>
</reference>
<sequence>MWKRNTLLVVLIAFLVSKVYQLWPRSCLCHIPGRLDGRVALVTDGPSFMGPEIISELARRGATVLIGCQSQNHFDTLRYNIMRKYGPNGENVNSDFADENVSKYLTPIKDSQLKYMPVYLNALESVSQFAKDIMQATDRLDFLINNAAVSHGPYRTTVDNFESTMGVGHLAHYYLTELLRPLLLRTRPGAKIIIISSAEHTGGSFINRGFFIERDKFNSVKALAQVKLANVIHGIILAERFKGTSVIPVSIHPGYVVPNFGMFIPSLFGAFFKTHWEAGQAVLHAALTPDLQPGGYYVNCRLTEPAAEAKNAKVIRLVKTESERLINYHT</sequence>
<evidence type="ECO:0000256" key="2">
    <source>
        <dbReference type="SAM" id="SignalP"/>
    </source>
</evidence>
<protein>
    <submittedName>
        <fullName evidence="5">Retinol dehydrogenase 12</fullName>
    </submittedName>
</protein>
<dbReference type="InterPro" id="IPR002347">
    <property type="entry name" value="SDR_fam"/>
</dbReference>
<dbReference type="STRING" id="53468.A0A0R3U7W0"/>
<dbReference type="InterPro" id="IPR036291">
    <property type="entry name" value="NAD(P)-bd_dom_sf"/>
</dbReference>
<dbReference type="PANTHER" id="PTHR43157:SF31">
    <property type="entry name" value="PHOSPHATIDYLINOSITOL-GLYCAN BIOSYNTHESIS CLASS F PROTEIN"/>
    <property type="match status" value="1"/>
</dbReference>
<feature type="signal peptide" evidence="2">
    <location>
        <begin position="1"/>
        <end position="21"/>
    </location>
</feature>
<evidence type="ECO:0000256" key="1">
    <source>
        <dbReference type="ARBA" id="ARBA00023002"/>
    </source>
</evidence>
<reference evidence="3 4" key="1">
    <citation type="submission" date="2018-10" db="EMBL/GenBank/DDBJ databases">
        <authorList>
            <consortium name="Pathogen Informatics"/>
        </authorList>
    </citation>
    <scope>NUCLEOTIDE SEQUENCE [LARGE SCALE GENOMIC DNA]</scope>
</reference>
<accession>A0A0R3U7W0</accession>
<dbReference type="AlphaFoldDB" id="A0A0R3U7W0"/>
<evidence type="ECO:0000313" key="3">
    <source>
        <dbReference type="EMBL" id="VDD76927.1"/>
    </source>
</evidence>
<organism evidence="3 4">
    <name type="scientific">Mesocestoides corti</name>
    <name type="common">Flatworm</name>
    <dbReference type="NCBI Taxonomy" id="53468"/>
    <lineage>
        <taxon>Eukaryota</taxon>
        <taxon>Metazoa</taxon>
        <taxon>Spiralia</taxon>
        <taxon>Lophotrochozoa</taxon>
        <taxon>Platyhelminthes</taxon>
        <taxon>Cestoda</taxon>
        <taxon>Eucestoda</taxon>
        <taxon>Cyclophyllidea</taxon>
        <taxon>Mesocestoididae</taxon>
        <taxon>Mesocestoides</taxon>
    </lineage>
</organism>
<dbReference type="PANTHER" id="PTHR43157">
    <property type="entry name" value="PHOSPHATIDYLINOSITOL-GLYCAN BIOSYNTHESIS CLASS F PROTEIN-RELATED"/>
    <property type="match status" value="1"/>
</dbReference>
<name>A0A0R3U7W0_MESCO</name>
<gene>
    <name evidence="3" type="ORF">MCOS_LOCUS2930</name>
</gene>